<sequence>MVWHAVSYHGQFNLLRFEGKLNSNRYFHVVLQLEVVPFLHDIPGAMFPKGNARHHVAKAVRDLCSTQHMQRILWPAYSSDMSLLRTCAIWLVGISLVIRFPQL</sequence>
<gene>
    <name evidence="1" type="ORF">TNCV_1916641</name>
</gene>
<organism evidence="1 2">
    <name type="scientific">Trichonephila clavipes</name>
    <name type="common">Golden silk orbweaver</name>
    <name type="synonym">Nephila clavipes</name>
    <dbReference type="NCBI Taxonomy" id="2585209"/>
    <lineage>
        <taxon>Eukaryota</taxon>
        <taxon>Metazoa</taxon>
        <taxon>Ecdysozoa</taxon>
        <taxon>Arthropoda</taxon>
        <taxon>Chelicerata</taxon>
        <taxon>Arachnida</taxon>
        <taxon>Araneae</taxon>
        <taxon>Araneomorphae</taxon>
        <taxon>Entelegynae</taxon>
        <taxon>Araneoidea</taxon>
        <taxon>Nephilidae</taxon>
        <taxon>Trichonephila</taxon>
    </lineage>
</organism>
<accession>A0A8X6W0L6</accession>
<dbReference type="Gene3D" id="3.30.420.10">
    <property type="entry name" value="Ribonuclease H-like superfamily/Ribonuclease H"/>
    <property type="match status" value="1"/>
</dbReference>
<proteinExistence type="predicted"/>
<protein>
    <submittedName>
        <fullName evidence="1">Uncharacterized protein</fullName>
    </submittedName>
</protein>
<evidence type="ECO:0000313" key="2">
    <source>
        <dbReference type="Proteomes" id="UP000887159"/>
    </source>
</evidence>
<keyword evidence="2" id="KW-1185">Reference proteome</keyword>
<comment type="caution">
    <text evidence="1">The sequence shown here is derived from an EMBL/GenBank/DDBJ whole genome shotgun (WGS) entry which is preliminary data.</text>
</comment>
<evidence type="ECO:0000313" key="1">
    <source>
        <dbReference type="EMBL" id="GFY25914.1"/>
    </source>
</evidence>
<name>A0A8X6W0L6_TRICX</name>
<reference evidence="1" key="1">
    <citation type="submission" date="2020-08" db="EMBL/GenBank/DDBJ databases">
        <title>Multicomponent nature underlies the extraordinary mechanical properties of spider dragline silk.</title>
        <authorList>
            <person name="Kono N."/>
            <person name="Nakamura H."/>
            <person name="Mori M."/>
            <person name="Yoshida Y."/>
            <person name="Ohtoshi R."/>
            <person name="Malay A.D."/>
            <person name="Moran D.A.P."/>
            <person name="Tomita M."/>
            <person name="Numata K."/>
            <person name="Arakawa K."/>
        </authorList>
    </citation>
    <scope>NUCLEOTIDE SEQUENCE</scope>
</reference>
<dbReference type="GO" id="GO:0003676">
    <property type="term" value="F:nucleic acid binding"/>
    <property type="evidence" value="ECO:0007669"/>
    <property type="project" value="InterPro"/>
</dbReference>
<dbReference type="Proteomes" id="UP000887159">
    <property type="component" value="Unassembled WGS sequence"/>
</dbReference>
<dbReference type="AlphaFoldDB" id="A0A8X6W0L6"/>
<dbReference type="InterPro" id="IPR036397">
    <property type="entry name" value="RNaseH_sf"/>
</dbReference>
<dbReference type="EMBL" id="BMAU01021373">
    <property type="protein sequence ID" value="GFY25914.1"/>
    <property type="molecule type" value="Genomic_DNA"/>
</dbReference>